<sequence>MNSRDDAARPIRTLIVGCGYVGLEFAKLALAEGSRVAALTRTTSRFEQLRASGIEPIEGSWLRPESLSNLPPFDRILVAIPHRPEEEYGELTHATGLANLVEALPEGWQRLIYLSTTGVYGEYAPTSGERQVSELQVCEETPVSPTRIGPKIAVGAENWLQAHLPDSKLTVLRLAGIYGPSRIPLVAKLKAGEPLSVPRQGHLNLVHVSDIARLIQQIGLRVLPQSMYLFSDGQPVLRETFYRFLAEQCGIPAPKFVEPAEDDTRVRRATDKCIDPSRIVTTLDYKYAFPTFREGIRQALKLA</sequence>
<protein>
    <recommendedName>
        <fullName evidence="1">NAD-dependent epimerase/dehydratase domain-containing protein</fullName>
    </recommendedName>
</protein>
<dbReference type="Gene3D" id="3.40.50.720">
    <property type="entry name" value="NAD(P)-binding Rossmann-like Domain"/>
    <property type="match status" value="1"/>
</dbReference>
<evidence type="ECO:0000313" key="2">
    <source>
        <dbReference type="EMBL" id="QDV22294.1"/>
    </source>
</evidence>
<dbReference type="InterPro" id="IPR001509">
    <property type="entry name" value="Epimerase_deHydtase"/>
</dbReference>
<reference evidence="2 3" key="1">
    <citation type="submission" date="2019-02" db="EMBL/GenBank/DDBJ databases">
        <title>Deep-cultivation of Planctomycetes and their phenomic and genomic characterization uncovers novel biology.</title>
        <authorList>
            <person name="Wiegand S."/>
            <person name="Jogler M."/>
            <person name="Boedeker C."/>
            <person name="Pinto D."/>
            <person name="Vollmers J."/>
            <person name="Rivas-Marin E."/>
            <person name="Kohn T."/>
            <person name="Peeters S.H."/>
            <person name="Heuer A."/>
            <person name="Rast P."/>
            <person name="Oberbeckmann S."/>
            <person name="Bunk B."/>
            <person name="Jeske O."/>
            <person name="Meyerdierks A."/>
            <person name="Storesund J.E."/>
            <person name="Kallscheuer N."/>
            <person name="Luecker S."/>
            <person name="Lage O.M."/>
            <person name="Pohl T."/>
            <person name="Merkel B.J."/>
            <person name="Hornburger P."/>
            <person name="Mueller R.-W."/>
            <person name="Bruemmer F."/>
            <person name="Labrenz M."/>
            <person name="Spormann A.M."/>
            <person name="Op den Camp H."/>
            <person name="Overmann J."/>
            <person name="Amann R."/>
            <person name="Jetten M.S.M."/>
            <person name="Mascher T."/>
            <person name="Medema M.H."/>
            <person name="Devos D.P."/>
            <person name="Kaster A.-K."/>
            <person name="Ovreas L."/>
            <person name="Rohde M."/>
            <person name="Galperin M.Y."/>
            <person name="Jogler C."/>
        </authorList>
    </citation>
    <scope>NUCLEOTIDE SEQUENCE [LARGE SCALE GENOMIC DNA]</scope>
    <source>
        <strain evidence="2 3">Q31a</strain>
    </source>
</reference>
<proteinExistence type="predicted"/>
<name>A0A518G184_9BACT</name>
<dbReference type="PANTHER" id="PTHR48079">
    <property type="entry name" value="PROTEIN YEEZ"/>
    <property type="match status" value="1"/>
</dbReference>
<dbReference type="RefSeq" id="WP_145073619.1">
    <property type="nucleotide sequence ID" value="NZ_CP036298.1"/>
</dbReference>
<keyword evidence="3" id="KW-1185">Reference proteome</keyword>
<dbReference type="EMBL" id="CP036298">
    <property type="protein sequence ID" value="QDV22294.1"/>
    <property type="molecule type" value="Genomic_DNA"/>
</dbReference>
<dbReference type="AlphaFoldDB" id="A0A518G184"/>
<dbReference type="KEGG" id="ahel:Q31a_05780"/>
<dbReference type="GO" id="GO:0005737">
    <property type="term" value="C:cytoplasm"/>
    <property type="evidence" value="ECO:0007669"/>
    <property type="project" value="TreeGrafter"/>
</dbReference>
<evidence type="ECO:0000313" key="3">
    <source>
        <dbReference type="Proteomes" id="UP000318017"/>
    </source>
</evidence>
<dbReference type="GO" id="GO:0004029">
    <property type="term" value="F:aldehyde dehydrogenase (NAD+) activity"/>
    <property type="evidence" value="ECO:0007669"/>
    <property type="project" value="TreeGrafter"/>
</dbReference>
<dbReference type="OrthoDB" id="9808276at2"/>
<dbReference type="Pfam" id="PF01370">
    <property type="entry name" value="Epimerase"/>
    <property type="match status" value="1"/>
</dbReference>
<feature type="domain" description="NAD-dependent epimerase/dehydratase" evidence="1">
    <location>
        <begin position="14"/>
        <end position="215"/>
    </location>
</feature>
<dbReference type="InterPro" id="IPR036291">
    <property type="entry name" value="NAD(P)-bd_dom_sf"/>
</dbReference>
<organism evidence="2 3">
    <name type="scientific">Aureliella helgolandensis</name>
    <dbReference type="NCBI Taxonomy" id="2527968"/>
    <lineage>
        <taxon>Bacteria</taxon>
        <taxon>Pseudomonadati</taxon>
        <taxon>Planctomycetota</taxon>
        <taxon>Planctomycetia</taxon>
        <taxon>Pirellulales</taxon>
        <taxon>Pirellulaceae</taxon>
        <taxon>Aureliella</taxon>
    </lineage>
</organism>
<evidence type="ECO:0000259" key="1">
    <source>
        <dbReference type="Pfam" id="PF01370"/>
    </source>
</evidence>
<dbReference type="PANTHER" id="PTHR48079:SF6">
    <property type="entry name" value="NAD(P)-BINDING DOMAIN-CONTAINING PROTEIN-RELATED"/>
    <property type="match status" value="1"/>
</dbReference>
<dbReference type="InterPro" id="IPR051783">
    <property type="entry name" value="NAD(P)-dependent_oxidoreduct"/>
</dbReference>
<dbReference type="Proteomes" id="UP000318017">
    <property type="component" value="Chromosome"/>
</dbReference>
<dbReference type="SUPFAM" id="SSF51735">
    <property type="entry name" value="NAD(P)-binding Rossmann-fold domains"/>
    <property type="match status" value="1"/>
</dbReference>
<gene>
    <name evidence="2" type="ORF">Q31a_05780</name>
</gene>
<accession>A0A518G184</accession>